<dbReference type="GO" id="GO:0048038">
    <property type="term" value="F:quinone binding"/>
    <property type="evidence" value="ECO:0007669"/>
    <property type="project" value="TreeGrafter"/>
</dbReference>
<comment type="similarity">
    <text evidence="1 3">Belongs to the short-chain dehydrogenases/reductases (SDR) family.</text>
</comment>
<organism evidence="4 5">
    <name type="scientific">Psilocybe cyanescens</name>
    <dbReference type="NCBI Taxonomy" id="93625"/>
    <lineage>
        <taxon>Eukaryota</taxon>
        <taxon>Fungi</taxon>
        <taxon>Dikarya</taxon>
        <taxon>Basidiomycota</taxon>
        <taxon>Agaricomycotina</taxon>
        <taxon>Agaricomycetes</taxon>
        <taxon>Agaricomycetidae</taxon>
        <taxon>Agaricales</taxon>
        <taxon>Agaricineae</taxon>
        <taxon>Strophariaceae</taxon>
        <taxon>Psilocybe</taxon>
    </lineage>
</organism>
<dbReference type="GO" id="GO:0016616">
    <property type="term" value="F:oxidoreductase activity, acting on the CH-OH group of donors, NAD or NADP as acceptor"/>
    <property type="evidence" value="ECO:0007669"/>
    <property type="project" value="TreeGrafter"/>
</dbReference>
<dbReference type="PANTHER" id="PTHR42760">
    <property type="entry name" value="SHORT-CHAIN DEHYDROGENASES/REDUCTASES FAMILY MEMBER"/>
    <property type="match status" value="1"/>
</dbReference>
<dbReference type="Gene3D" id="3.40.50.720">
    <property type="entry name" value="NAD(P)-binding Rossmann-like Domain"/>
    <property type="match status" value="2"/>
</dbReference>
<evidence type="ECO:0000313" key="4">
    <source>
        <dbReference type="EMBL" id="PPQ88743.1"/>
    </source>
</evidence>
<dbReference type="InParanoid" id="A0A409XD88"/>
<proteinExistence type="inferred from homology"/>
<comment type="caution">
    <text evidence="4">The sequence shown here is derived from an EMBL/GenBank/DDBJ whole genome shotgun (WGS) entry which is preliminary data.</text>
</comment>
<dbReference type="InterPro" id="IPR002347">
    <property type="entry name" value="SDR_fam"/>
</dbReference>
<dbReference type="InterPro" id="IPR036291">
    <property type="entry name" value="NAD(P)-bd_dom_sf"/>
</dbReference>
<dbReference type="FunFam" id="3.40.50.720:FF:000084">
    <property type="entry name" value="Short-chain dehydrogenase reductase"/>
    <property type="match status" value="2"/>
</dbReference>
<evidence type="ECO:0000256" key="2">
    <source>
        <dbReference type="ARBA" id="ARBA00022857"/>
    </source>
</evidence>
<dbReference type="PRINTS" id="PR00080">
    <property type="entry name" value="SDRFAMILY"/>
</dbReference>
<reference evidence="4 5" key="1">
    <citation type="journal article" date="2018" name="Evol. Lett.">
        <title>Horizontal gene cluster transfer increased hallucinogenic mushroom diversity.</title>
        <authorList>
            <person name="Reynolds H.T."/>
            <person name="Vijayakumar V."/>
            <person name="Gluck-Thaler E."/>
            <person name="Korotkin H.B."/>
            <person name="Matheny P.B."/>
            <person name="Slot J.C."/>
        </authorList>
    </citation>
    <scope>NUCLEOTIDE SEQUENCE [LARGE SCALE GENOMIC DNA]</scope>
    <source>
        <strain evidence="4 5">2631</strain>
    </source>
</reference>
<evidence type="ECO:0000256" key="1">
    <source>
        <dbReference type="ARBA" id="ARBA00006484"/>
    </source>
</evidence>
<dbReference type="SUPFAM" id="SSF51735">
    <property type="entry name" value="NAD(P)-binding Rossmann-fold domains"/>
    <property type="match status" value="2"/>
</dbReference>
<dbReference type="EMBL" id="NHYD01002038">
    <property type="protein sequence ID" value="PPQ88743.1"/>
    <property type="molecule type" value="Genomic_DNA"/>
</dbReference>
<dbReference type="PANTHER" id="PTHR42760:SF121">
    <property type="entry name" value="3-OXOACYL-(ACYL-CARRIER-PROTEIN) REDUCTASE"/>
    <property type="match status" value="1"/>
</dbReference>
<dbReference type="STRING" id="93625.A0A409XD88"/>
<dbReference type="GO" id="GO:0006633">
    <property type="term" value="P:fatty acid biosynthetic process"/>
    <property type="evidence" value="ECO:0007669"/>
    <property type="project" value="TreeGrafter"/>
</dbReference>
<dbReference type="InterPro" id="IPR020904">
    <property type="entry name" value="Sc_DH/Rdtase_CS"/>
</dbReference>
<dbReference type="PRINTS" id="PR00081">
    <property type="entry name" value="GDHRDH"/>
</dbReference>
<dbReference type="Pfam" id="PF00106">
    <property type="entry name" value="adh_short"/>
    <property type="match status" value="2"/>
</dbReference>
<dbReference type="AlphaFoldDB" id="A0A409XD88"/>
<accession>A0A409XD88</accession>
<dbReference type="PROSITE" id="PS00061">
    <property type="entry name" value="ADH_SHORT"/>
    <property type="match status" value="1"/>
</dbReference>
<protein>
    <submittedName>
        <fullName evidence="4">Uncharacterized protein</fullName>
    </submittedName>
</protein>
<evidence type="ECO:0000313" key="5">
    <source>
        <dbReference type="Proteomes" id="UP000283269"/>
    </source>
</evidence>
<dbReference type="OrthoDB" id="498125at2759"/>
<dbReference type="Proteomes" id="UP000283269">
    <property type="component" value="Unassembled WGS sequence"/>
</dbReference>
<sequence length="490" mass="51773">MFTRQPTQLFLKSTWHLPKLALGARFLSRTTSPSALPGLNRTAVITGASRGIGRAIALRLAHDGYDVALNDLPSSSGLIDELSTIIKEKTGRKAVTLTGDVSVEEDVRKLVDGTVEGLGGIDVMVANAGICFTKSIADTTVKEWDKIQAINGRGTFLCYKYAALQMIKQGRGGRIIGASSVAGKQGWPYLSGYCSTKFVVRALTQSGAQEWAKHGITVNAYAPGPIETDMSLGINGTPEDIAGLVSYLASDQAKFITGQAITIDGERPRVAVVTGASRGIGRAIALRLAKDGYDLALNDLPSNQSQLDKVGSEIVEHIGRRALVLTGDAAVEEDVKILVNKTAEDLGGVDVMVANAGIAVIGPLISQDTEAWDNIVRVNLKGPFLCYKYAAAQMIKQGSGGRIIGASSVAGKKGMRTIGAYSATKFAVRGLTQTAAQEWAQYGITVNAYAPGPIETDMKDVAGLVSYLVSDQGRFITGQAITIDGGMIYE</sequence>
<keyword evidence="5" id="KW-1185">Reference proteome</keyword>
<name>A0A409XD88_PSICY</name>
<gene>
    <name evidence="4" type="ORF">CVT25_008550</name>
</gene>
<keyword evidence="2" id="KW-0521">NADP</keyword>
<evidence type="ECO:0000256" key="3">
    <source>
        <dbReference type="RuleBase" id="RU000363"/>
    </source>
</evidence>